<keyword evidence="2" id="KW-1185">Reference proteome</keyword>
<sequence>MARKKYNEIDTSFFSPNVNGCEQQKSLQHLKQNGRVNELQSKEKLRAEDGHFFLKIRCLPSPQPASFDERKTMVLLSLNDCS</sequence>
<evidence type="ECO:0000313" key="1">
    <source>
        <dbReference type="EMBL" id="GIY22765.1"/>
    </source>
</evidence>
<gene>
    <name evidence="1" type="ORF">CEXT_649401</name>
</gene>
<accession>A0AAV4RMS9</accession>
<name>A0AAV4RMS9_CAEEX</name>
<dbReference type="AlphaFoldDB" id="A0AAV4RMS9"/>
<proteinExistence type="predicted"/>
<dbReference type="EMBL" id="BPLR01008192">
    <property type="protein sequence ID" value="GIY22765.1"/>
    <property type="molecule type" value="Genomic_DNA"/>
</dbReference>
<dbReference type="Proteomes" id="UP001054945">
    <property type="component" value="Unassembled WGS sequence"/>
</dbReference>
<reference evidence="1 2" key="1">
    <citation type="submission" date="2021-06" db="EMBL/GenBank/DDBJ databases">
        <title>Caerostris extrusa draft genome.</title>
        <authorList>
            <person name="Kono N."/>
            <person name="Arakawa K."/>
        </authorList>
    </citation>
    <scope>NUCLEOTIDE SEQUENCE [LARGE SCALE GENOMIC DNA]</scope>
</reference>
<evidence type="ECO:0000313" key="2">
    <source>
        <dbReference type="Proteomes" id="UP001054945"/>
    </source>
</evidence>
<protein>
    <submittedName>
        <fullName evidence="1">Uncharacterized protein</fullName>
    </submittedName>
</protein>
<comment type="caution">
    <text evidence="1">The sequence shown here is derived from an EMBL/GenBank/DDBJ whole genome shotgun (WGS) entry which is preliminary data.</text>
</comment>
<organism evidence="1 2">
    <name type="scientific">Caerostris extrusa</name>
    <name type="common">Bark spider</name>
    <name type="synonym">Caerostris bankana</name>
    <dbReference type="NCBI Taxonomy" id="172846"/>
    <lineage>
        <taxon>Eukaryota</taxon>
        <taxon>Metazoa</taxon>
        <taxon>Ecdysozoa</taxon>
        <taxon>Arthropoda</taxon>
        <taxon>Chelicerata</taxon>
        <taxon>Arachnida</taxon>
        <taxon>Araneae</taxon>
        <taxon>Araneomorphae</taxon>
        <taxon>Entelegynae</taxon>
        <taxon>Araneoidea</taxon>
        <taxon>Araneidae</taxon>
        <taxon>Caerostris</taxon>
    </lineage>
</organism>